<dbReference type="PANTHER" id="PTHR47150">
    <property type="entry name" value="OS12G0169200 PROTEIN"/>
    <property type="match status" value="1"/>
</dbReference>
<accession>A0ABM1XQI9</accession>
<reference evidence="1" key="2">
    <citation type="submission" date="2025-05" db="UniProtKB">
        <authorList>
            <consortium name="EnsemblMetazoa"/>
        </authorList>
    </citation>
    <scope>IDENTIFICATION</scope>
    <source>
        <strain evidence="1">Foshan</strain>
    </source>
</reference>
<sequence length="414" mass="47546">MSDDWYESVTAEFEDPGIEMDLFLEIIEDNSGKAANQRRGSLPGRRNIARNFVLGHEMLMDHYFSPQSVYPENLFERRFRMPKRMFLRILEDITAANDYFKLKCNAAGKPGLSGIQKCAAAIRQLAYGTASDATDEYIQIGESTANEAMKEFCRTLLKLYREIFLRPPNQSQKAALEEENASRGFPGMIGSIDCMHWEWKNCPVALKGQYQGKEGKATVVLEAVASYNCRIWYCNFGAAGSCNDINILDNSPLLDEIIHNGMLDLTYEVNGKTRERGYLLGDGIYPDWSCFVKTISHPSNAKEQHFATVQESVRKDVERCFSLLTNTWQITKQPCRLWDLQTMILVMEACIILHNMRIEYNEHEEVVFRPNSNEREPKTFTQYCEIRANIKCATENAALRKDLIDHLWHVRGEQ</sequence>
<dbReference type="GeneID" id="109409531"/>
<name>A0ABM1XQI9_AEDAL</name>
<evidence type="ECO:0000313" key="1">
    <source>
        <dbReference type="EnsemblMetazoa" id="AALFPA23_001892.P39092"/>
    </source>
</evidence>
<organism evidence="1 2">
    <name type="scientific">Aedes albopictus</name>
    <name type="common">Asian tiger mosquito</name>
    <name type="synonym">Stegomyia albopicta</name>
    <dbReference type="NCBI Taxonomy" id="7160"/>
    <lineage>
        <taxon>Eukaryota</taxon>
        <taxon>Metazoa</taxon>
        <taxon>Ecdysozoa</taxon>
        <taxon>Arthropoda</taxon>
        <taxon>Hexapoda</taxon>
        <taxon>Insecta</taxon>
        <taxon>Pterygota</taxon>
        <taxon>Neoptera</taxon>
        <taxon>Endopterygota</taxon>
        <taxon>Diptera</taxon>
        <taxon>Nematocera</taxon>
        <taxon>Culicoidea</taxon>
        <taxon>Culicidae</taxon>
        <taxon>Culicinae</taxon>
        <taxon>Aedini</taxon>
        <taxon>Aedes</taxon>
        <taxon>Stegomyia</taxon>
    </lineage>
</organism>
<dbReference type="Pfam" id="PF04827">
    <property type="entry name" value="Plant_tran"/>
    <property type="match status" value="1"/>
</dbReference>
<dbReference type="Proteomes" id="UP000069940">
    <property type="component" value="Unassembled WGS sequence"/>
</dbReference>
<keyword evidence="2" id="KW-1185">Reference proteome</keyword>
<reference evidence="2" key="1">
    <citation type="journal article" date="2015" name="Proc. Natl. Acad. Sci. U.S.A.">
        <title>Genome sequence of the Asian Tiger mosquito, Aedes albopictus, reveals insights into its biology, genetics, and evolution.</title>
        <authorList>
            <person name="Chen X.G."/>
            <person name="Jiang X."/>
            <person name="Gu J."/>
            <person name="Xu M."/>
            <person name="Wu Y."/>
            <person name="Deng Y."/>
            <person name="Zhang C."/>
            <person name="Bonizzoni M."/>
            <person name="Dermauw W."/>
            <person name="Vontas J."/>
            <person name="Armbruster P."/>
            <person name="Huang X."/>
            <person name="Yang Y."/>
            <person name="Zhang H."/>
            <person name="He W."/>
            <person name="Peng H."/>
            <person name="Liu Y."/>
            <person name="Wu K."/>
            <person name="Chen J."/>
            <person name="Lirakis M."/>
            <person name="Topalis P."/>
            <person name="Van Leeuwen T."/>
            <person name="Hall A.B."/>
            <person name="Jiang X."/>
            <person name="Thorpe C."/>
            <person name="Mueller R.L."/>
            <person name="Sun C."/>
            <person name="Waterhouse R.M."/>
            <person name="Yan G."/>
            <person name="Tu Z.J."/>
            <person name="Fang X."/>
            <person name="James A.A."/>
        </authorList>
    </citation>
    <scope>NUCLEOTIDE SEQUENCE [LARGE SCALE GENOMIC DNA]</scope>
    <source>
        <strain evidence="2">Foshan</strain>
    </source>
</reference>
<dbReference type="RefSeq" id="XP_029733402.1">
    <property type="nucleotide sequence ID" value="XM_029877542.2"/>
</dbReference>
<dbReference type="PANTHER" id="PTHR47150:SF5">
    <property type="entry name" value="OS07G0546750 PROTEIN"/>
    <property type="match status" value="1"/>
</dbReference>
<evidence type="ECO:0000313" key="2">
    <source>
        <dbReference type="Proteomes" id="UP000069940"/>
    </source>
</evidence>
<evidence type="ECO:0008006" key="3">
    <source>
        <dbReference type="Google" id="ProtNLM"/>
    </source>
</evidence>
<protein>
    <recommendedName>
        <fullName evidence="3">DDE Tnp4 domain-containing protein</fullName>
    </recommendedName>
</protein>
<proteinExistence type="predicted"/>
<dbReference type="InterPro" id="IPR006912">
    <property type="entry name" value="Harbinger_derived_prot"/>
</dbReference>
<dbReference type="EnsemblMetazoa" id="AALFPA23_001892.R39092">
    <property type="protein sequence ID" value="AALFPA23_001892.P39092"/>
    <property type="gene ID" value="AALFPA23_001892"/>
</dbReference>